<comment type="caution">
    <text evidence="3">The sequence shown here is derived from an EMBL/GenBank/DDBJ whole genome shotgun (WGS) entry which is preliminary data.</text>
</comment>
<evidence type="ECO:0000313" key="4">
    <source>
        <dbReference type="Proteomes" id="UP001153069"/>
    </source>
</evidence>
<dbReference type="SUPFAM" id="SSF52266">
    <property type="entry name" value="SGNH hydrolase"/>
    <property type="match status" value="1"/>
</dbReference>
<accession>A0A9N8DRJ3</accession>
<feature type="region of interest" description="Disordered" evidence="1">
    <location>
        <begin position="104"/>
        <end position="126"/>
    </location>
</feature>
<evidence type="ECO:0000256" key="2">
    <source>
        <dbReference type="SAM" id="Phobius"/>
    </source>
</evidence>
<feature type="compositionally biased region" description="Basic residues" evidence="1">
    <location>
        <begin position="38"/>
        <end position="52"/>
    </location>
</feature>
<feature type="compositionally biased region" description="Low complexity" evidence="1">
    <location>
        <begin position="105"/>
        <end position="116"/>
    </location>
</feature>
<dbReference type="EMBL" id="CAICTM010000288">
    <property type="protein sequence ID" value="CAB9507015.1"/>
    <property type="molecule type" value="Genomic_DNA"/>
</dbReference>
<feature type="transmembrane region" description="Helical" evidence="2">
    <location>
        <begin position="61"/>
        <end position="83"/>
    </location>
</feature>
<name>A0A9N8DRJ3_9STRA</name>
<feature type="region of interest" description="Disordered" evidence="1">
    <location>
        <begin position="1"/>
        <end position="56"/>
    </location>
</feature>
<evidence type="ECO:0000313" key="3">
    <source>
        <dbReference type="EMBL" id="CAB9507015.1"/>
    </source>
</evidence>
<keyword evidence="4" id="KW-1185">Reference proteome</keyword>
<keyword evidence="2" id="KW-1133">Transmembrane helix</keyword>
<sequence length="472" mass="52580">MTQRRRDPITDASSRSGSSSASSSMSSLPDPGQSPSRGRSRRKRRSTNGRRHNNNDHEEPFWWTFAKVGGYLLIFCATCYILLLQRRLSSSAAQEESFLRHETLQGNNNHNNNQGGLPHRPKSNPPPLLVPSIGVYEQELARQDTFGIAYQYLLPQNYSIETASQKKANKKLSGFAKESALLLQQFTTLVGGEEEARAILQRSLLSQAPSSSQNKEGAPRNLATRLQHILHQKDGAFQVVILGSTAAAGSGVLHNQSYASVLQNNMEPIFQSVGIRWNVTNLAIEDTAEFPTIWCLDHFISTIQFPDVIIWDYGYTSTADSLEAFLRNVVAAATQHNRPLPFLIFRDNKHPTYNDQRDSLLQTYVDHNVLMEPVLVHADRAAAPYFRMNREHLPVAFQGWRSHATLPGDARLTVPHHGMIGWLLSMHLLSALELVVASPQTGILPASKHSSHCSKLATSLCHSKDHSTKLDV</sequence>
<dbReference type="AlphaFoldDB" id="A0A9N8DRJ3"/>
<proteinExistence type="predicted"/>
<reference evidence="3" key="1">
    <citation type="submission" date="2020-06" db="EMBL/GenBank/DDBJ databases">
        <authorList>
            <consortium name="Plant Systems Biology data submission"/>
        </authorList>
    </citation>
    <scope>NUCLEOTIDE SEQUENCE</scope>
    <source>
        <strain evidence="3">D6</strain>
    </source>
</reference>
<keyword evidence="2" id="KW-0472">Membrane</keyword>
<gene>
    <name evidence="3" type="ORF">SEMRO_289_G108960.1</name>
</gene>
<evidence type="ECO:0008006" key="5">
    <source>
        <dbReference type="Google" id="ProtNLM"/>
    </source>
</evidence>
<evidence type="ECO:0000256" key="1">
    <source>
        <dbReference type="SAM" id="MobiDB-lite"/>
    </source>
</evidence>
<keyword evidence="2" id="KW-0812">Transmembrane</keyword>
<protein>
    <recommendedName>
        <fullName evidence="5">Transmembrane protein</fullName>
    </recommendedName>
</protein>
<dbReference type="Proteomes" id="UP001153069">
    <property type="component" value="Unassembled WGS sequence"/>
</dbReference>
<organism evidence="3 4">
    <name type="scientific">Seminavis robusta</name>
    <dbReference type="NCBI Taxonomy" id="568900"/>
    <lineage>
        <taxon>Eukaryota</taxon>
        <taxon>Sar</taxon>
        <taxon>Stramenopiles</taxon>
        <taxon>Ochrophyta</taxon>
        <taxon>Bacillariophyta</taxon>
        <taxon>Bacillariophyceae</taxon>
        <taxon>Bacillariophycidae</taxon>
        <taxon>Naviculales</taxon>
        <taxon>Naviculaceae</taxon>
        <taxon>Seminavis</taxon>
    </lineage>
</organism>
<feature type="compositionally biased region" description="Low complexity" evidence="1">
    <location>
        <begin position="13"/>
        <end position="37"/>
    </location>
</feature>